<gene>
    <name evidence="3" type="ORF">GCM10009825_02750</name>
</gene>
<evidence type="ECO:0000256" key="2">
    <source>
        <dbReference type="SAM" id="SignalP"/>
    </source>
</evidence>
<sequence length="358" mass="37213">MTRKWLRWLPAVAVPAVIAAGALAGSLPASAGDPLPPKTPEQVLQLIAQHSEPALSGTLEQSSELGLPELPKTDPGTDSSSTAWLELLTGPHTARVYRDGPDHARIQVMDQLAERNAVRNGNDVWFYNSKDNTASHVQLPADAGRAHNSGKDATATPDQLAAMFLAKIDPSTDVTVGADVQVAGRPAYNLVLTPKSDATLVSSIAVAVDGQTGLPLGVEVKARGQADPAFRVAYTSLTLAAPDASVFAFSPPPGATVKEIPVPEHKHGTDSEEGTPPAKDSARKPAVTGSGWDAVVEFPAGTQKPTSDAAAPLQQLTVPVQGGRLLSTALVNVLMLDDGRIFAGSVPVERLQAAAAQK</sequence>
<dbReference type="RefSeq" id="WP_344361221.1">
    <property type="nucleotide sequence ID" value="NZ_BAAAQB010000006.1"/>
</dbReference>
<dbReference type="InterPro" id="IPR052944">
    <property type="entry name" value="Sporulation_related"/>
</dbReference>
<dbReference type="Gene3D" id="2.50.20.10">
    <property type="entry name" value="Lipoprotein localisation LolA/LolB/LppX"/>
    <property type="match status" value="1"/>
</dbReference>
<evidence type="ECO:0008006" key="5">
    <source>
        <dbReference type="Google" id="ProtNLM"/>
    </source>
</evidence>
<accession>A0ABN2YDX1</accession>
<keyword evidence="2" id="KW-0732">Signal</keyword>
<dbReference type="EMBL" id="BAAAQB010000006">
    <property type="protein sequence ID" value="GAA2126001.1"/>
    <property type="molecule type" value="Genomic_DNA"/>
</dbReference>
<evidence type="ECO:0000313" key="4">
    <source>
        <dbReference type="Proteomes" id="UP001500102"/>
    </source>
</evidence>
<dbReference type="PANTHER" id="PTHR37507">
    <property type="entry name" value="SPORULATION PROTEIN YDCC"/>
    <property type="match status" value="1"/>
</dbReference>
<evidence type="ECO:0000256" key="1">
    <source>
        <dbReference type="SAM" id="MobiDB-lite"/>
    </source>
</evidence>
<dbReference type="Proteomes" id="UP001500102">
    <property type="component" value="Unassembled WGS sequence"/>
</dbReference>
<evidence type="ECO:0000313" key="3">
    <source>
        <dbReference type="EMBL" id="GAA2126001.1"/>
    </source>
</evidence>
<name>A0ABN2YDX1_9MICC</name>
<feature type="signal peptide" evidence="2">
    <location>
        <begin position="1"/>
        <end position="31"/>
    </location>
</feature>
<feature type="chain" id="PRO_5045075516" description="DUF2092 domain-containing protein" evidence="2">
    <location>
        <begin position="32"/>
        <end position="358"/>
    </location>
</feature>
<protein>
    <recommendedName>
        <fullName evidence="5">DUF2092 domain-containing protein</fullName>
    </recommendedName>
</protein>
<dbReference type="InterPro" id="IPR029046">
    <property type="entry name" value="LolA/LolB/LppX"/>
</dbReference>
<keyword evidence="4" id="KW-1185">Reference proteome</keyword>
<proteinExistence type="predicted"/>
<feature type="compositionally biased region" description="Basic and acidic residues" evidence="1">
    <location>
        <begin position="261"/>
        <end position="270"/>
    </location>
</feature>
<dbReference type="PANTHER" id="PTHR37507:SF2">
    <property type="entry name" value="SPORULATION PROTEIN YDCC"/>
    <property type="match status" value="1"/>
</dbReference>
<reference evidence="3 4" key="1">
    <citation type="journal article" date="2019" name="Int. J. Syst. Evol. Microbiol.">
        <title>The Global Catalogue of Microorganisms (GCM) 10K type strain sequencing project: providing services to taxonomists for standard genome sequencing and annotation.</title>
        <authorList>
            <consortium name="The Broad Institute Genomics Platform"/>
            <consortium name="The Broad Institute Genome Sequencing Center for Infectious Disease"/>
            <person name="Wu L."/>
            <person name="Ma J."/>
        </authorList>
    </citation>
    <scope>NUCLEOTIDE SEQUENCE [LARGE SCALE GENOMIC DNA]</scope>
    <source>
        <strain evidence="3 4">JCM 15921</strain>
    </source>
</reference>
<dbReference type="SUPFAM" id="SSF89392">
    <property type="entry name" value="Prokaryotic lipoproteins and lipoprotein localization factors"/>
    <property type="match status" value="1"/>
</dbReference>
<organism evidence="3 4">
    <name type="scientific">Arthrobacter humicola</name>
    <dbReference type="NCBI Taxonomy" id="409291"/>
    <lineage>
        <taxon>Bacteria</taxon>
        <taxon>Bacillati</taxon>
        <taxon>Actinomycetota</taxon>
        <taxon>Actinomycetes</taxon>
        <taxon>Micrococcales</taxon>
        <taxon>Micrococcaceae</taxon>
        <taxon>Arthrobacter</taxon>
    </lineage>
</organism>
<feature type="region of interest" description="Disordered" evidence="1">
    <location>
        <begin position="57"/>
        <end position="82"/>
    </location>
</feature>
<comment type="caution">
    <text evidence="3">The sequence shown here is derived from an EMBL/GenBank/DDBJ whole genome shotgun (WGS) entry which is preliminary data.</text>
</comment>
<feature type="region of interest" description="Disordered" evidence="1">
    <location>
        <begin position="260"/>
        <end position="288"/>
    </location>
</feature>